<evidence type="ECO:0000259" key="9">
    <source>
        <dbReference type="SMART" id="SM00278"/>
    </source>
</evidence>
<dbReference type="InterPro" id="IPR043519">
    <property type="entry name" value="NT_sf"/>
</dbReference>
<dbReference type="Gene3D" id="3.20.20.140">
    <property type="entry name" value="Metal-dependent hydrolases"/>
    <property type="match status" value="1"/>
</dbReference>
<evidence type="ECO:0000256" key="3">
    <source>
        <dbReference type="ARBA" id="ARBA00022634"/>
    </source>
</evidence>
<dbReference type="InterPro" id="IPR037160">
    <property type="entry name" value="DNA_Pol_thumb_sf"/>
</dbReference>
<dbReference type="InterPro" id="IPR003141">
    <property type="entry name" value="Pol/His_phosphatase_N"/>
</dbReference>
<sequence length="568" mass="61810">MSPFDKKAAAAALETTADLLDVLGAEAFRAQAYRSAARSIETLEDWTAAAQSNFKGIPKVGTALAGALIEAVQIGRFGPLDEAQAQVPPGVVDLLRVRGLGPKKVRALWQAGFDSLEALREGLNNGSVTAIKGFGAKTAATLLEAVEFVLASQGRQRMNTAMDVAEELIKRLSHLDARTSGDVRRHSETARSVRVTVSATPEQIRAALEGVELEQVDKRPVLAGSWEGVPIEIPYAGAEVRGALDLMMGGSRPYREELRAEAARQGFDLNGRGLHRGKQGIGETLPTPTEQDVLNALRLPYRPAEYREAEHDDIWQDLPTVDELITAQQIKGLIHTHSTWSDGAASLREMGEAARGLGGYLGTADHSQSAFYANGLTPERLRAQLKEVRELQRAGLPLIAGSEVDILEDGSLDFNDDLLSELDYVVASVHSHFTLGEAAQTERLIKAASHPLITVLGHPTGRLLLRRPSYPVNLDAVLDACQAHGTVVEINASPYRLDIDWRYALRYRGRLKFAINTDAHAVHGLDDTRYGAWVARKAGLRPENVVNTLSQTEFLNFVAAQRASRLQK</sequence>
<evidence type="ECO:0000313" key="11">
    <source>
        <dbReference type="EMBL" id="UWX65242.1"/>
    </source>
</evidence>
<dbReference type="Gene3D" id="3.30.210.10">
    <property type="entry name" value="DNA polymerase, thumb domain"/>
    <property type="match status" value="1"/>
</dbReference>
<dbReference type="InterPro" id="IPR029398">
    <property type="entry name" value="PolB_thumb"/>
</dbReference>
<keyword evidence="4" id="KW-0808">Transferase</keyword>
<keyword evidence="7" id="KW-0239">DNA-directed DNA polymerase</keyword>
<dbReference type="Pfam" id="PF14716">
    <property type="entry name" value="HHH_8"/>
    <property type="match status" value="1"/>
</dbReference>
<keyword evidence="12" id="KW-1185">Reference proteome</keyword>
<dbReference type="SUPFAM" id="SSF89550">
    <property type="entry name" value="PHP domain-like"/>
    <property type="match status" value="1"/>
</dbReference>
<comment type="catalytic activity">
    <reaction evidence="8">
        <text>DNA(n) + a 2'-deoxyribonucleoside 5'-triphosphate = DNA(n+1) + diphosphate</text>
        <dbReference type="Rhea" id="RHEA:22508"/>
        <dbReference type="Rhea" id="RHEA-COMP:17339"/>
        <dbReference type="Rhea" id="RHEA-COMP:17340"/>
        <dbReference type="ChEBI" id="CHEBI:33019"/>
        <dbReference type="ChEBI" id="CHEBI:61560"/>
        <dbReference type="ChEBI" id="CHEBI:173112"/>
        <dbReference type="EC" id="2.7.7.7"/>
    </reaction>
</comment>
<gene>
    <name evidence="11" type="ORF">N0D28_06195</name>
</gene>
<dbReference type="PANTHER" id="PTHR36928">
    <property type="entry name" value="PHOSPHATASE YCDX-RELATED"/>
    <property type="match status" value="1"/>
</dbReference>
<protein>
    <recommendedName>
        <fullName evidence="2">DNA-directed DNA polymerase</fullName>
        <ecNumber evidence="2">2.7.7.7</ecNumber>
    </recommendedName>
</protein>
<evidence type="ECO:0000256" key="1">
    <source>
        <dbReference type="ARBA" id="ARBA00001946"/>
    </source>
</evidence>
<dbReference type="EC" id="2.7.7.7" evidence="2"/>
<evidence type="ECO:0000256" key="2">
    <source>
        <dbReference type="ARBA" id="ARBA00012417"/>
    </source>
</evidence>
<comment type="cofactor">
    <cofactor evidence="1">
        <name>Mg(2+)</name>
        <dbReference type="ChEBI" id="CHEBI:18420"/>
    </cofactor>
</comment>
<dbReference type="CDD" id="cd07436">
    <property type="entry name" value="PHP_PolX"/>
    <property type="match status" value="1"/>
</dbReference>
<dbReference type="InterPro" id="IPR016195">
    <property type="entry name" value="Pol/histidinol_Pase-like"/>
</dbReference>
<proteinExistence type="predicted"/>
<evidence type="ECO:0000256" key="6">
    <source>
        <dbReference type="ARBA" id="ARBA00022705"/>
    </source>
</evidence>
<evidence type="ECO:0000259" key="10">
    <source>
        <dbReference type="SMART" id="SM00481"/>
    </source>
</evidence>
<keyword evidence="5" id="KW-0548">Nucleotidyltransferase</keyword>
<evidence type="ECO:0000256" key="8">
    <source>
        <dbReference type="ARBA" id="ARBA00049244"/>
    </source>
</evidence>
<dbReference type="SMART" id="SM00278">
    <property type="entry name" value="HhH1"/>
    <property type="match status" value="3"/>
</dbReference>
<reference evidence="11" key="1">
    <citation type="submission" date="2022-09" db="EMBL/GenBank/DDBJ databases">
        <title>genome sequence of Deinococcus rubellus.</title>
        <authorList>
            <person name="Srinivasan S."/>
        </authorList>
    </citation>
    <scope>NUCLEOTIDE SEQUENCE</scope>
    <source>
        <strain evidence="11">Ant6</strain>
    </source>
</reference>
<dbReference type="SMART" id="SM00481">
    <property type="entry name" value="POLIIIAc"/>
    <property type="match status" value="1"/>
</dbReference>
<dbReference type="InterPro" id="IPR047967">
    <property type="entry name" value="PolX_PHP"/>
</dbReference>
<evidence type="ECO:0000256" key="7">
    <source>
        <dbReference type="ARBA" id="ARBA00022932"/>
    </source>
</evidence>
<dbReference type="InterPro" id="IPR010996">
    <property type="entry name" value="HHH_MUS81"/>
</dbReference>
<dbReference type="Pfam" id="PF14520">
    <property type="entry name" value="HHH_5"/>
    <property type="match status" value="1"/>
</dbReference>
<organism evidence="11 12">
    <name type="scientific">Deinococcus rubellus</name>
    <dbReference type="NCBI Taxonomy" id="1889240"/>
    <lineage>
        <taxon>Bacteria</taxon>
        <taxon>Thermotogati</taxon>
        <taxon>Deinococcota</taxon>
        <taxon>Deinococci</taxon>
        <taxon>Deinococcales</taxon>
        <taxon>Deinococcaceae</taxon>
        <taxon>Deinococcus</taxon>
    </lineage>
</organism>
<dbReference type="EMBL" id="CP104213">
    <property type="protein sequence ID" value="UWX65242.1"/>
    <property type="molecule type" value="Genomic_DNA"/>
</dbReference>
<dbReference type="InterPro" id="IPR027421">
    <property type="entry name" value="DNA_pol_lamdba_lyase_dom_sf"/>
</dbReference>
<dbReference type="RefSeq" id="WP_260561498.1">
    <property type="nucleotide sequence ID" value="NZ_BAABEC010000192.1"/>
</dbReference>
<dbReference type="Gene3D" id="1.10.150.20">
    <property type="entry name" value="5' to 3' exonuclease, C-terminal subdomain"/>
    <property type="match status" value="1"/>
</dbReference>
<keyword evidence="3" id="KW-0237">DNA synthesis</keyword>
<dbReference type="Gene3D" id="1.10.150.110">
    <property type="entry name" value="DNA polymerase beta, N-terminal domain-like"/>
    <property type="match status" value="1"/>
</dbReference>
<feature type="domain" description="Polymerase/histidinol phosphatase N-terminal" evidence="10">
    <location>
        <begin position="332"/>
        <end position="408"/>
    </location>
</feature>
<name>A0ABY5YLL4_9DEIO</name>
<evidence type="ECO:0000313" key="12">
    <source>
        <dbReference type="Proteomes" id="UP001060261"/>
    </source>
</evidence>
<dbReference type="InterPro" id="IPR022311">
    <property type="entry name" value="PolX-like"/>
</dbReference>
<evidence type="ECO:0000256" key="4">
    <source>
        <dbReference type="ARBA" id="ARBA00022679"/>
    </source>
</evidence>
<feature type="domain" description="Helix-hairpin-helix DNA-binding motif class 1" evidence="9">
    <location>
        <begin position="52"/>
        <end position="71"/>
    </location>
</feature>
<dbReference type="SUPFAM" id="SSF158702">
    <property type="entry name" value="Sec63 N-terminal domain-like"/>
    <property type="match status" value="1"/>
</dbReference>
<feature type="domain" description="Helix-hairpin-helix DNA-binding motif class 1" evidence="9">
    <location>
        <begin position="126"/>
        <end position="145"/>
    </location>
</feature>
<dbReference type="Gene3D" id="3.30.460.10">
    <property type="entry name" value="Beta Polymerase, domain 2"/>
    <property type="match status" value="1"/>
</dbReference>
<dbReference type="PIRSF" id="PIRSF005047">
    <property type="entry name" value="UCP005047_YshC"/>
    <property type="match status" value="1"/>
</dbReference>
<evidence type="ECO:0000256" key="5">
    <source>
        <dbReference type="ARBA" id="ARBA00022695"/>
    </source>
</evidence>
<dbReference type="InterPro" id="IPR050243">
    <property type="entry name" value="PHP_phosphatase"/>
</dbReference>
<dbReference type="PANTHER" id="PTHR36928:SF1">
    <property type="entry name" value="PHOSPHATASE YCDX-RELATED"/>
    <property type="match status" value="1"/>
</dbReference>
<keyword evidence="6" id="KW-0235">DNA replication</keyword>
<dbReference type="Pfam" id="PF14791">
    <property type="entry name" value="DNA_pol_B_thumb"/>
    <property type="match status" value="1"/>
</dbReference>
<accession>A0ABY5YLL4</accession>
<dbReference type="SUPFAM" id="SSF81301">
    <property type="entry name" value="Nucleotidyltransferase"/>
    <property type="match status" value="1"/>
</dbReference>
<dbReference type="Proteomes" id="UP001060261">
    <property type="component" value="Chromosome"/>
</dbReference>
<feature type="domain" description="Helix-hairpin-helix DNA-binding motif class 1" evidence="9">
    <location>
        <begin position="92"/>
        <end position="111"/>
    </location>
</feature>
<dbReference type="InterPro" id="IPR003583">
    <property type="entry name" value="Hlx-hairpin-Hlx_DNA-bd_motif"/>
</dbReference>